<keyword evidence="2" id="KW-1185">Reference proteome</keyword>
<dbReference type="RefSeq" id="WP_147784861.1">
    <property type="nucleotide sequence ID" value="NZ_VRMG01000013.1"/>
</dbReference>
<comment type="caution">
    <text evidence="1">The sequence shown here is derived from an EMBL/GenBank/DDBJ whole genome shotgun (WGS) entry which is preliminary data.</text>
</comment>
<evidence type="ECO:0000313" key="1">
    <source>
        <dbReference type="EMBL" id="TXN28508.1"/>
    </source>
</evidence>
<dbReference type="AlphaFoldDB" id="A0A5C8UJS9"/>
<sequence length="309" mass="33833">MPRIVPIPRRLLGTAFLTSDTVGHSLTRGRLRGADVAHPFHGVSCLDLDLASILGLCRAYEPRLGPGEVFSHSTAAAIFGVPLPESIEVAPLHVSSRGSVSRPRSRAVVGHRLTVGDFAMFGGLSVTDPATTWCHLAAFLSREDLVAAGDFLASGRRLPGGSRTEPLTSIALLEIAVRRFRGGRGVTRLVWAVSRIRFGVDSRPESLTRLLLVAAGIPEPRVNAPTPVDGGRLVLHADLTLEEWRVVFDYEGDGHRTDARTFRNDIERRELFEAAGWRHVRVTADHVFVRPGPFTDRVKGILRERGWRG</sequence>
<gene>
    <name evidence="1" type="ORF">FVP33_16835</name>
</gene>
<evidence type="ECO:0000313" key="2">
    <source>
        <dbReference type="Proteomes" id="UP000321379"/>
    </source>
</evidence>
<reference evidence="1 2" key="1">
    <citation type="submission" date="2019-08" db="EMBL/GenBank/DDBJ databases">
        <title>Bacterial whole genome sequence for Glaciihabitans sp. CHu50b-6-2.</title>
        <authorList>
            <person name="Jin L."/>
        </authorList>
    </citation>
    <scope>NUCLEOTIDE SEQUENCE [LARGE SCALE GENOMIC DNA]</scope>
    <source>
        <strain evidence="1 2">CHu50b-6-2</strain>
    </source>
</reference>
<name>A0A5C8UJS9_9MICO</name>
<evidence type="ECO:0008006" key="3">
    <source>
        <dbReference type="Google" id="ProtNLM"/>
    </source>
</evidence>
<accession>A0A5C8UJS9</accession>
<organism evidence="1 2">
    <name type="scientific">Lacisediminihabitans profunda</name>
    <dbReference type="NCBI Taxonomy" id="2594790"/>
    <lineage>
        <taxon>Bacteria</taxon>
        <taxon>Bacillati</taxon>
        <taxon>Actinomycetota</taxon>
        <taxon>Actinomycetes</taxon>
        <taxon>Micrococcales</taxon>
        <taxon>Microbacteriaceae</taxon>
        <taxon>Lacisediminihabitans</taxon>
    </lineage>
</organism>
<protein>
    <recommendedName>
        <fullName evidence="3">DUF559 domain-containing protein</fullName>
    </recommendedName>
</protein>
<proteinExistence type="predicted"/>
<dbReference type="EMBL" id="VRMG01000013">
    <property type="protein sequence ID" value="TXN28508.1"/>
    <property type="molecule type" value="Genomic_DNA"/>
</dbReference>
<dbReference type="Proteomes" id="UP000321379">
    <property type="component" value="Unassembled WGS sequence"/>
</dbReference>